<dbReference type="HOGENOM" id="CLU_018525_0_0_6"/>
<dbReference type="Proteomes" id="UP000009102">
    <property type="component" value="Chromosome"/>
</dbReference>
<dbReference type="PROSITE" id="PS51257">
    <property type="entry name" value="PROKAR_LIPOPROTEIN"/>
    <property type="match status" value="1"/>
</dbReference>
<dbReference type="PANTHER" id="PTHR35399">
    <property type="entry name" value="SLR8030 PROTEIN"/>
    <property type="match status" value="1"/>
</dbReference>
<dbReference type="OrthoDB" id="9801383at2"/>
<accession>D0KX67</accession>
<feature type="signal peptide" evidence="2">
    <location>
        <begin position="1"/>
        <end position="19"/>
    </location>
</feature>
<reference evidence="3 4" key="1">
    <citation type="submission" date="2009-10" db="EMBL/GenBank/DDBJ databases">
        <title>Complete sequence of Halothiobacillus neapolitanus c2.</title>
        <authorList>
            <consortium name="US DOE Joint Genome Institute"/>
            <person name="Lucas S."/>
            <person name="Copeland A."/>
            <person name="Lapidus A."/>
            <person name="Glavina del Rio T."/>
            <person name="Tice H."/>
            <person name="Bruce D."/>
            <person name="Goodwin L."/>
            <person name="Pitluck S."/>
            <person name="Davenport K."/>
            <person name="Brettin T."/>
            <person name="Detter J.C."/>
            <person name="Han C."/>
            <person name="Tapia R."/>
            <person name="Larimer F."/>
            <person name="Land M."/>
            <person name="Hauser L."/>
            <person name="Kyrpides N."/>
            <person name="Mikhailova N."/>
            <person name="Kerfeld C."/>
            <person name="Cannon G."/>
            <person name="Heinhort S."/>
        </authorList>
    </citation>
    <scope>NUCLEOTIDE SEQUENCE [LARGE SCALE GENOMIC DNA]</scope>
    <source>
        <strain evidence="4">ATCC 23641 / c2</strain>
    </source>
</reference>
<dbReference type="AlphaFoldDB" id="D0KX67"/>
<name>D0KX67_HALNC</name>
<dbReference type="Pfam" id="PF05787">
    <property type="entry name" value="PhoX"/>
    <property type="match status" value="1"/>
</dbReference>
<dbReference type="STRING" id="555778.Hneap_0218"/>
<evidence type="ECO:0008006" key="5">
    <source>
        <dbReference type="Google" id="ProtNLM"/>
    </source>
</evidence>
<sequence length="625" mass="67067">MNKNILALAIAGVFSLGLAGCNSSDDTTASATPEPANPAPTGTTLATPTGAAQNEFMVATDFTVPGYTSNLNGASDTLQTAAVDAAKTQPFGFHKLVATGYEDNNETFGWIKDKDKKGLVFADGSKYICNGTNQGVGSGLDNSSLIKQADGSLRLVAQFECQVGAMYTAGIDQDAVTGALSMKPNSLQFIDQSSEFGGYTHCAGMVTPWNTHLGSEEYEPNARLDSQTSVGKTDDTFYNATFPFWTGSVDSAQNNDPATGMNPYFYGWIPEVKADGTGFTKHYSMGRVSHELAYVMPDQKTAYLSDDGTNDGFYKFVADKAGDLSAGTLYAAKFTQTDATAGGKFTLSWISLGHADDATIRAEVAKRPVFDDLFATATPDATTNACPADFTRINTEAGLECLQIKTGMDEIASRLETRRYAAMMGATTELRKTEGITFDAATKTMYVAISSIERGMEDGYSTVKKTDKYDKGGNNDIRLPANTCGAVYALPVDTNYNATAWNVVIAGTPTTYDANSPYTNNYCDVNGIANPDNINMIPDTSLLMIGEDSGAHINNVYWAYDLDTKSLKRVLTVPKGAEVTSTFWYQFGNFAYLSVVGQHPLKKESTATPDQKQTLLGYIGPFVKN</sequence>
<dbReference type="KEGG" id="hna:Hneap_0218"/>
<dbReference type="EMBL" id="CP001801">
    <property type="protein sequence ID" value="ACX95081.1"/>
    <property type="molecule type" value="Genomic_DNA"/>
</dbReference>
<proteinExistence type="predicted"/>
<evidence type="ECO:0000256" key="1">
    <source>
        <dbReference type="SAM" id="MobiDB-lite"/>
    </source>
</evidence>
<protein>
    <recommendedName>
        <fullName evidence="5">Alkaline phosphatase</fullName>
    </recommendedName>
</protein>
<evidence type="ECO:0000256" key="2">
    <source>
        <dbReference type="SAM" id="SignalP"/>
    </source>
</evidence>
<gene>
    <name evidence="3" type="ordered locus">Hneap_0218</name>
</gene>
<dbReference type="eggNOG" id="COG3211">
    <property type="taxonomic scope" value="Bacteria"/>
</dbReference>
<feature type="chain" id="PRO_5003010788" description="Alkaline phosphatase" evidence="2">
    <location>
        <begin position="20"/>
        <end position="625"/>
    </location>
</feature>
<dbReference type="RefSeq" id="WP_012823117.1">
    <property type="nucleotide sequence ID" value="NC_013422.1"/>
</dbReference>
<dbReference type="PANTHER" id="PTHR35399:SF2">
    <property type="entry name" value="DUF839 DOMAIN-CONTAINING PROTEIN"/>
    <property type="match status" value="1"/>
</dbReference>
<keyword evidence="2" id="KW-0732">Signal</keyword>
<keyword evidence="4" id="KW-1185">Reference proteome</keyword>
<organism evidence="3 4">
    <name type="scientific">Halothiobacillus neapolitanus (strain ATCC 23641 / DSM 15147 / CIP 104769 / NCIMB 8539 / c2)</name>
    <name type="common">Thiobacillus neapolitanus</name>
    <dbReference type="NCBI Taxonomy" id="555778"/>
    <lineage>
        <taxon>Bacteria</taxon>
        <taxon>Pseudomonadati</taxon>
        <taxon>Pseudomonadota</taxon>
        <taxon>Gammaproteobacteria</taxon>
        <taxon>Chromatiales</taxon>
        <taxon>Halothiobacillaceae</taxon>
        <taxon>Halothiobacillus</taxon>
    </lineage>
</organism>
<dbReference type="InterPro" id="IPR008557">
    <property type="entry name" value="PhoX"/>
</dbReference>
<evidence type="ECO:0000313" key="3">
    <source>
        <dbReference type="EMBL" id="ACX95081.1"/>
    </source>
</evidence>
<feature type="region of interest" description="Disordered" evidence="1">
    <location>
        <begin position="24"/>
        <end position="47"/>
    </location>
</feature>
<evidence type="ECO:0000313" key="4">
    <source>
        <dbReference type="Proteomes" id="UP000009102"/>
    </source>
</evidence>